<dbReference type="RefSeq" id="WP_368653849.1">
    <property type="nucleotide sequence ID" value="NZ_CP162599.1"/>
</dbReference>
<accession>A0AB39HLG2</accession>
<reference evidence="1" key="1">
    <citation type="submission" date="2024-07" db="EMBL/GenBank/DDBJ databases">
        <title>Halotolerant mesophilic bacterium Ornithinibacillus sp. 4-3, sp. nov., isolated from soil.</title>
        <authorList>
            <person name="Sidarenka A.V."/>
            <person name="Guliayeva D.E."/>
            <person name="Leanovich S.I."/>
            <person name="Hileuskaya K.S."/>
            <person name="Akhremchuk A.E."/>
            <person name="Sikolenko M.A."/>
            <person name="Valentovich L.N."/>
        </authorList>
    </citation>
    <scope>NUCLEOTIDE SEQUENCE</scope>
    <source>
        <strain evidence="1">4-3</strain>
    </source>
</reference>
<dbReference type="AlphaFoldDB" id="A0AB39HLG2"/>
<organism evidence="1">
    <name type="scientific">Ornithinibacillus sp. 4-3</name>
    <dbReference type="NCBI Taxonomy" id="3231488"/>
    <lineage>
        <taxon>Bacteria</taxon>
        <taxon>Bacillati</taxon>
        <taxon>Bacillota</taxon>
        <taxon>Bacilli</taxon>
        <taxon>Bacillales</taxon>
        <taxon>Bacillaceae</taxon>
        <taxon>Ornithinibacillus</taxon>
    </lineage>
</organism>
<sequence>MISKFESILLDTGVIRNMDTGIMVYESNGREIKVNYLILEYSDTKEVYLYKFDDTNPPYHDVLAKGMSECLEIARELAILDLNKQIKNYH</sequence>
<protein>
    <submittedName>
        <fullName evidence="1">Uncharacterized protein</fullName>
    </submittedName>
</protein>
<name>A0AB39HLG2_9BACI</name>
<proteinExistence type="predicted"/>
<dbReference type="EMBL" id="CP162599">
    <property type="protein sequence ID" value="XDK33166.1"/>
    <property type="molecule type" value="Genomic_DNA"/>
</dbReference>
<gene>
    <name evidence="1" type="ORF">AB4Y30_02015</name>
</gene>
<evidence type="ECO:0000313" key="1">
    <source>
        <dbReference type="EMBL" id="XDK33166.1"/>
    </source>
</evidence>